<dbReference type="VEuPathDB" id="HostDB:ENSRNOG00000037371"/>
<feature type="compositionally biased region" description="Polar residues" evidence="1">
    <location>
        <begin position="81"/>
        <end position="93"/>
    </location>
</feature>
<dbReference type="PANTHER" id="PTHR16295">
    <property type="entry name" value="TRAF-TYPE ZINC FINGER PROTEIN-RELATED"/>
    <property type="match status" value="1"/>
</dbReference>
<dbReference type="SUPFAM" id="SSF49599">
    <property type="entry name" value="TRAF domain-like"/>
    <property type="match status" value="1"/>
</dbReference>
<dbReference type="Proteomes" id="UP000002494">
    <property type="component" value="Chromosome 10"/>
</dbReference>
<dbReference type="Bgee" id="ENSRNOG00000037371">
    <property type="expression patterns" value="Expressed in spleen and 19 other cell types or tissues"/>
</dbReference>
<dbReference type="GeneTree" id="ENSGT00530000063869"/>
<feature type="domain" description="XIAP-associated factor 1 C-terminal" evidence="2">
    <location>
        <begin position="128"/>
        <end position="172"/>
    </location>
</feature>
<dbReference type="AlphaFoldDB" id="M0R7W3"/>
<dbReference type="Gene3D" id="6.10.250.1730">
    <property type="match status" value="1"/>
</dbReference>
<reference evidence="3" key="1">
    <citation type="submission" date="2024-01" db="EMBL/GenBank/DDBJ databases">
        <title>GRCr8: a new rat reference genome assembly contstructed from accurate long reads and long range scaffolding.</title>
        <authorList>
            <person name="Doris P.A."/>
            <person name="Kalbfleisch T."/>
            <person name="Li K."/>
            <person name="Howe K."/>
            <person name="Wood J."/>
        </authorList>
    </citation>
    <scope>NUCLEOTIDE SEQUENCE [LARGE SCALE GENOMIC DNA]</scope>
    <source>
        <strain evidence="3">Brown Norway</strain>
    </source>
</reference>
<dbReference type="Ensembl" id="ENSRNOT00000074523.4">
    <property type="protein sequence ID" value="ENSRNOP00000065551.2"/>
    <property type="gene ID" value="ENSRNOG00000037371.7"/>
</dbReference>
<evidence type="ECO:0000256" key="1">
    <source>
        <dbReference type="SAM" id="MobiDB-lite"/>
    </source>
</evidence>
<organism evidence="3 4">
    <name type="scientific">Rattus norvegicus</name>
    <name type="common">Rat</name>
    <dbReference type="NCBI Taxonomy" id="10116"/>
    <lineage>
        <taxon>Eukaryota</taxon>
        <taxon>Metazoa</taxon>
        <taxon>Chordata</taxon>
        <taxon>Craniata</taxon>
        <taxon>Vertebrata</taxon>
        <taxon>Euteleostomi</taxon>
        <taxon>Mammalia</taxon>
        <taxon>Eutheria</taxon>
        <taxon>Euarchontoglires</taxon>
        <taxon>Glires</taxon>
        <taxon>Rodentia</taxon>
        <taxon>Myomorpha</taxon>
        <taxon>Muroidea</taxon>
        <taxon>Muridae</taxon>
        <taxon>Murinae</taxon>
        <taxon>Rattus</taxon>
    </lineage>
</organism>
<evidence type="ECO:0000313" key="3">
    <source>
        <dbReference type="Ensembl" id="ENSRNOP00000065551.2"/>
    </source>
</evidence>
<dbReference type="ExpressionAtlas" id="M0R7W3">
    <property type="expression patterns" value="baseline and differential"/>
</dbReference>
<dbReference type="AGR" id="RGD:1585988"/>
<dbReference type="InterPro" id="IPR013083">
    <property type="entry name" value="Znf_RING/FYVE/PHD"/>
</dbReference>
<dbReference type="Pfam" id="PF23580">
    <property type="entry name" value="Znf_XAF1_N"/>
    <property type="match status" value="1"/>
</dbReference>
<feature type="region of interest" description="Disordered" evidence="1">
    <location>
        <begin position="78"/>
        <end position="122"/>
    </location>
</feature>
<dbReference type="PANTHER" id="PTHR16295:SF17">
    <property type="entry name" value="XIAP-ASSOCIATED FACTOR 1"/>
    <property type="match status" value="1"/>
</dbReference>
<dbReference type="InterPro" id="IPR041386">
    <property type="entry name" value="XAF1_C"/>
</dbReference>
<accession>M0R7W3</accession>
<dbReference type="RGD" id="1585988">
    <property type="gene designation" value="Xaf1"/>
</dbReference>
<dbReference type="InterPro" id="IPR031220">
    <property type="entry name" value="XAF1_C_sf"/>
</dbReference>
<proteinExistence type="evidence at protein level"/>
<dbReference type="InterPro" id="IPR051986">
    <property type="entry name" value="Innate_Immune_Apopt_Reg"/>
</dbReference>
<evidence type="ECO:0000259" key="2">
    <source>
        <dbReference type="Pfam" id="PF18608"/>
    </source>
</evidence>
<dbReference type="Pfam" id="PF18608">
    <property type="entry name" value="XAF1_C"/>
    <property type="match status" value="1"/>
</dbReference>
<name>M0R7W3_RAT</name>
<reference evidence="3" key="3">
    <citation type="submission" date="2025-09" db="UniProtKB">
        <authorList>
            <consortium name="Ensembl"/>
        </authorList>
    </citation>
    <scope>IDENTIFICATION</scope>
    <source>
        <strain evidence="3">Brown Norway</strain>
    </source>
</reference>
<dbReference type="GO" id="GO:0006915">
    <property type="term" value="P:apoptotic process"/>
    <property type="evidence" value="ECO:0007669"/>
    <property type="project" value="InterPro"/>
</dbReference>
<evidence type="ECO:0000313" key="4">
    <source>
        <dbReference type="Proteomes" id="UP000002494"/>
    </source>
</evidence>
<dbReference type="Gene3D" id="3.30.40.10">
    <property type="entry name" value="Zinc/RING finger domain, C3HC4 (zinc finger)"/>
    <property type="match status" value="1"/>
</dbReference>
<keyword evidence="6" id="KW-1267">Proteomics identification</keyword>
<protein>
    <submittedName>
        <fullName evidence="3">XIAP associated factor 1</fullName>
    </submittedName>
</protein>
<sequence>MEDDFQVCRNCKRSVASSHFTLHEAHCLRFLVLCPECEEPIPESKMKEHVEAVHQQKQCSAPRTVTYLRDGRTVVLPSTLPLMNTGNQTSTVSKDVRPKTKNRNSSTKRETKDQSGAVDLPLKSRLQQRTALPKGEETAYDILRKCRQCRILLPLPILNEHQEKCLRLAQQKKLVRRASWILKSTSSQ</sequence>
<dbReference type="HOGENOM" id="CLU_066148_1_0_1"/>
<dbReference type="PeptideAtlas" id="M0R7W3"/>
<keyword evidence="4" id="KW-1185">Reference proteome</keyword>
<gene>
    <name evidence="3 5" type="primary">Xaf1</name>
    <name evidence="5" type="synonym">XAF1</name>
</gene>
<reference evidence="3" key="2">
    <citation type="submission" date="2025-08" db="UniProtKB">
        <authorList>
            <consortium name="Ensembl"/>
        </authorList>
    </citation>
    <scope>IDENTIFICATION</scope>
    <source>
        <strain evidence="3">Brown Norway</strain>
    </source>
</reference>
<evidence type="ECO:0000313" key="5">
    <source>
        <dbReference type="RGD" id="1585988"/>
    </source>
</evidence>
<evidence type="ECO:0007829" key="6">
    <source>
        <dbReference type="PeptideAtlas" id="M0R7W3"/>
    </source>
</evidence>
<dbReference type="FunFam" id="3.30.40.10:FF:000378">
    <property type="entry name" value="TRAF-type zinc finger domain-containing 1"/>
    <property type="match status" value="1"/>
</dbReference>